<organism evidence="2 3">
    <name type="scientific">Thiohalospira halophila DSM 15071</name>
    <dbReference type="NCBI Taxonomy" id="1123397"/>
    <lineage>
        <taxon>Bacteria</taxon>
        <taxon>Pseudomonadati</taxon>
        <taxon>Pseudomonadota</taxon>
        <taxon>Gammaproteobacteria</taxon>
        <taxon>Thiohalospirales</taxon>
        <taxon>Thiohalospiraceae</taxon>
        <taxon>Thiohalospira</taxon>
    </lineage>
</organism>
<keyword evidence="2" id="KW-0378">Hydrolase</keyword>
<reference evidence="2 3" key="1">
    <citation type="submission" date="2016-10" db="EMBL/GenBank/DDBJ databases">
        <authorList>
            <person name="de Groot N.N."/>
        </authorList>
    </citation>
    <scope>NUCLEOTIDE SEQUENCE [LARGE SCALE GENOMIC DNA]</scope>
    <source>
        <strain evidence="2 3">HL3</strain>
    </source>
</reference>
<dbReference type="Gene3D" id="3.40.50.1820">
    <property type="entry name" value="alpha/beta hydrolase"/>
    <property type="match status" value="1"/>
</dbReference>
<accession>A0A1I1VNH1</accession>
<dbReference type="OrthoDB" id="9787933at2"/>
<sequence>MNRILTATLVLLLTACGGGSGIQEQEVTYRDNGTELNGFLAYDAGAEGPRPGVLVVHEWWGHNEHARNQARKLAELGYTALALDMYGGGRVAEHPDKAAEFAGMVRKNRDLMLRRFRAAEAFLRDHPRTDGTRMAAIGYCFGGSVVLEMARAGADLEAVASFHGPLATDHPAEEGAVEARILVLHGNEDPMVPPEQVEAFREEMEAAGVDYRFVGYDGATHSFTNPAADQAAERFDMPVGYNAEAAEAAWEELERFLAETFNG</sequence>
<dbReference type="InterPro" id="IPR002925">
    <property type="entry name" value="Dienelactn_hydro"/>
</dbReference>
<protein>
    <submittedName>
        <fullName evidence="2">Dienelactone hydrolase</fullName>
    </submittedName>
</protein>
<gene>
    <name evidence="2" type="ORF">SAMN05660831_02413</name>
</gene>
<dbReference type="EMBL" id="FOMJ01000010">
    <property type="protein sequence ID" value="SFD84359.1"/>
    <property type="molecule type" value="Genomic_DNA"/>
</dbReference>
<dbReference type="PANTHER" id="PTHR22946:SF0">
    <property type="entry name" value="DIENELACTONE HYDROLASE DOMAIN-CONTAINING PROTEIN"/>
    <property type="match status" value="1"/>
</dbReference>
<dbReference type="AlphaFoldDB" id="A0A1I1VNH1"/>
<dbReference type="PANTHER" id="PTHR22946">
    <property type="entry name" value="DIENELACTONE HYDROLASE DOMAIN-CONTAINING PROTEIN-RELATED"/>
    <property type="match status" value="1"/>
</dbReference>
<dbReference type="RefSeq" id="WP_093429028.1">
    <property type="nucleotide sequence ID" value="NZ_FOMJ01000010.1"/>
</dbReference>
<dbReference type="Proteomes" id="UP000198611">
    <property type="component" value="Unassembled WGS sequence"/>
</dbReference>
<dbReference type="STRING" id="1123397.SAMN05660831_02413"/>
<proteinExistence type="predicted"/>
<dbReference type="GO" id="GO:0016787">
    <property type="term" value="F:hydrolase activity"/>
    <property type="evidence" value="ECO:0007669"/>
    <property type="project" value="UniProtKB-KW"/>
</dbReference>
<evidence type="ECO:0000259" key="1">
    <source>
        <dbReference type="Pfam" id="PF01738"/>
    </source>
</evidence>
<dbReference type="SUPFAM" id="SSF53474">
    <property type="entry name" value="alpha/beta-Hydrolases"/>
    <property type="match status" value="1"/>
</dbReference>
<dbReference type="PROSITE" id="PS51257">
    <property type="entry name" value="PROKAR_LIPOPROTEIN"/>
    <property type="match status" value="1"/>
</dbReference>
<feature type="domain" description="Dienelactone hydrolase" evidence="1">
    <location>
        <begin position="39"/>
        <end position="259"/>
    </location>
</feature>
<keyword evidence="3" id="KW-1185">Reference proteome</keyword>
<dbReference type="InterPro" id="IPR050261">
    <property type="entry name" value="FrsA_esterase"/>
</dbReference>
<name>A0A1I1VNH1_9GAMM</name>
<dbReference type="InterPro" id="IPR029058">
    <property type="entry name" value="AB_hydrolase_fold"/>
</dbReference>
<evidence type="ECO:0000313" key="2">
    <source>
        <dbReference type="EMBL" id="SFD84359.1"/>
    </source>
</evidence>
<evidence type="ECO:0000313" key="3">
    <source>
        <dbReference type="Proteomes" id="UP000198611"/>
    </source>
</evidence>
<dbReference type="Pfam" id="PF01738">
    <property type="entry name" value="DLH"/>
    <property type="match status" value="1"/>
</dbReference>